<dbReference type="GO" id="GO:0000287">
    <property type="term" value="F:magnesium ion binding"/>
    <property type="evidence" value="ECO:0007669"/>
    <property type="project" value="UniProtKB-UniRule"/>
</dbReference>
<comment type="cofactor">
    <cofactor evidence="10">
        <name>Mg(2+)</name>
        <dbReference type="ChEBI" id="CHEBI:18420"/>
    </cofactor>
    <text evidence="10">Binds 2 divalent ions per subunit.</text>
</comment>
<feature type="domain" description="S-adenosylmethionine synthetase C-terminal" evidence="15">
    <location>
        <begin position="230"/>
        <end position="369"/>
    </location>
</feature>
<gene>
    <name evidence="10" type="primary">metK</name>
    <name evidence="16" type="ORF">C7U54_13805</name>
</gene>
<dbReference type="InterPro" id="IPR022636">
    <property type="entry name" value="S-AdoMet_synthetase_sfam"/>
</dbReference>
<feature type="binding site" evidence="10">
    <location>
        <position position="44"/>
    </location>
    <ligand>
        <name>K(+)</name>
        <dbReference type="ChEBI" id="CHEBI:29103"/>
    </ligand>
</feature>
<feature type="binding site" description="in other chain" evidence="10">
    <location>
        <position position="267"/>
    </location>
    <ligand>
        <name>L-methionine</name>
        <dbReference type="ChEBI" id="CHEBI:57844"/>
        <note>ligand shared between two neighboring subunits</note>
    </ligand>
</feature>
<keyword evidence="9 10" id="KW-0630">Potassium</keyword>
<sequence>MKERILFTSESVSEGHPDKVCDQISDAILDECFKQDPNSRVACECFATTNLVVIGGEITTNAKVDYEAVARNVLKEIGYDDEAKGMDYRTCKVEVVMDSQSSDIALGTNEEVGGAGDQGIMFGYATKETEGYMPLAISIAHHLVRYASTLRHDGTFKWARPDMKAQVTIDYTDEKPVIDTILMSIQHDDDFDESEFKKFVKENIMDAVVKKYDMNTDYRVLINPTGRFVIGGPHGDTGLTGRKIIVDTYGGYARHGGGAFSGKDPTKVDRSAAYMARYIAKNVVAANMCDELEIQLSYAIGVKEPTSIYIDTKGTEKVPHDVILEAIKQEFDLTPAGIIHTLNLRTPIYKKTASYGHFGRPEANLPWEQLDKVENLKKYM</sequence>
<keyword evidence="7 10" id="KW-0067">ATP-binding</keyword>
<evidence type="ECO:0000256" key="9">
    <source>
        <dbReference type="ARBA" id="ARBA00022958"/>
    </source>
</evidence>
<feature type="binding site" description="in other chain" evidence="10">
    <location>
        <position position="100"/>
    </location>
    <ligand>
        <name>L-methionine</name>
        <dbReference type="ChEBI" id="CHEBI:57844"/>
        <note>ligand shared between two neighboring subunits</note>
    </ligand>
</feature>
<feature type="binding site" description="in other chain" evidence="10">
    <location>
        <begin position="162"/>
        <end position="164"/>
    </location>
    <ligand>
        <name>ATP</name>
        <dbReference type="ChEBI" id="CHEBI:30616"/>
        <note>ligand shared between two neighboring subunits</note>
    </ligand>
</feature>
<feature type="binding site" evidence="10">
    <location>
        <position position="263"/>
    </location>
    <ligand>
        <name>ATP</name>
        <dbReference type="ChEBI" id="CHEBI:30616"/>
        <note>ligand shared between two neighboring subunits</note>
    </ligand>
</feature>
<comment type="catalytic activity">
    <reaction evidence="10">
        <text>L-methionine + ATP + H2O = S-adenosyl-L-methionine + phosphate + diphosphate</text>
        <dbReference type="Rhea" id="RHEA:21080"/>
        <dbReference type="ChEBI" id="CHEBI:15377"/>
        <dbReference type="ChEBI" id="CHEBI:30616"/>
        <dbReference type="ChEBI" id="CHEBI:33019"/>
        <dbReference type="ChEBI" id="CHEBI:43474"/>
        <dbReference type="ChEBI" id="CHEBI:57844"/>
        <dbReference type="ChEBI" id="CHEBI:59789"/>
        <dbReference type="EC" id="2.5.1.6"/>
    </reaction>
</comment>
<feature type="binding site" evidence="10">
    <location>
        <position position="18"/>
    </location>
    <ligand>
        <name>Mg(2+)</name>
        <dbReference type="ChEBI" id="CHEBI:18420"/>
    </ligand>
</feature>
<dbReference type="InterPro" id="IPR022629">
    <property type="entry name" value="S-AdoMet_synt_central"/>
</dbReference>
<feature type="binding site" description="in other chain" evidence="10">
    <location>
        <position position="16"/>
    </location>
    <ligand>
        <name>ATP</name>
        <dbReference type="ChEBI" id="CHEBI:30616"/>
        <note>ligand shared between two neighboring subunits</note>
    </ligand>
</feature>
<accession>A0A2T3FK76</accession>
<dbReference type="Proteomes" id="UP000240974">
    <property type="component" value="Unassembled WGS sequence"/>
</dbReference>
<evidence type="ECO:0000313" key="17">
    <source>
        <dbReference type="Proteomes" id="UP000240974"/>
    </source>
</evidence>
<dbReference type="InterPro" id="IPR022630">
    <property type="entry name" value="S-AdoMet_synt_C"/>
</dbReference>
<feature type="binding site" evidence="10">
    <location>
        <position position="236"/>
    </location>
    <ligand>
        <name>L-methionine</name>
        <dbReference type="ChEBI" id="CHEBI:57844"/>
        <note>ligand shared between two neighboring subunits</note>
    </ligand>
</feature>
<dbReference type="UniPathway" id="UPA00315">
    <property type="reaction ID" value="UER00080"/>
</dbReference>
<evidence type="ECO:0000313" key="16">
    <source>
        <dbReference type="EMBL" id="PST35668.1"/>
    </source>
</evidence>
<dbReference type="AlphaFoldDB" id="A0A2T3FK76"/>
<dbReference type="GO" id="GO:0006730">
    <property type="term" value="P:one-carbon metabolic process"/>
    <property type="evidence" value="ECO:0007669"/>
    <property type="project" value="UniProtKB-KW"/>
</dbReference>
<evidence type="ECO:0000256" key="3">
    <source>
        <dbReference type="ARBA" id="ARBA00022563"/>
    </source>
</evidence>
<keyword evidence="5 10" id="KW-0479">Metal-binding</keyword>
<comment type="caution">
    <text evidence="16">The sequence shown here is derived from an EMBL/GenBank/DDBJ whole genome shotgun (WGS) entry which is preliminary data.</text>
</comment>
<feature type="binding site" description="in other chain" evidence="10">
    <location>
        <position position="57"/>
    </location>
    <ligand>
        <name>L-methionine</name>
        <dbReference type="ChEBI" id="CHEBI:57844"/>
        <note>ligand shared between two neighboring subunits</note>
    </ligand>
</feature>
<reference evidence="16 17" key="1">
    <citation type="journal article" date="2019" name="Int. J. Syst. Evol. Microbiol.">
        <title>Faecalibacillus intestinalis gen. nov., sp. nov. and Faecalibacillus faecis sp. nov., isolated from human faeces.</title>
        <authorList>
            <person name="Seo B."/>
            <person name="Jeon K."/>
            <person name="Baek I."/>
            <person name="Lee Y.M."/>
            <person name="Baek K."/>
            <person name="Ko G."/>
        </authorList>
    </citation>
    <scope>NUCLEOTIDE SEQUENCE [LARGE SCALE GENOMIC DNA]</scope>
    <source>
        <strain evidence="16 17">SNUG30099</strain>
    </source>
</reference>
<dbReference type="HAMAP" id="MF_00086">
    <property type="entry name" value="S_AdoMet_synth1"/>
    <property type="match status" value="1"/>
</dbReference>
<dbReference type="Pfam" id="PF00438">
    <property type="entry name" value="S-AdoMet_synt_N"/>
    <property type="match status" value="1"/>
</dbReference>
<keyword evidence="6 10" id="KW-0547">Nucleotide-binding</keyword>
<keyword evidence="4 10" id="KW-0808">Transferase</keyword>
<feature type="region of interest" description="Flexible loop" evidence="10">
    <location>
        <begin position="100"/>
        <end position="110"/>
    </location>
</feature>
<keyword evidence="8 10" id="KW-0460">Magnesium</keyword>
<dbReference type="RefSeq" id="WP_107030649.1">
    <property type="nucleotide sequence ID" value="NZ_PYLQ01000031.1"/>
</dbReference>
<dbReference type="PROSITE" id="PS00377">
    <property type="entry name" value="ADOMET_SYNTHASE_2"/>
    <property type="match status" value="1"/>
</dbReference>
<dbReference type="InterPro" id="IPR022631">
    <property type="entry name" value="ADOMET_SYNTHASE_CS"/>
</dbReference>
<evidence type="ECO:0000256" key="12">
    <source>
        <dbReference type="RuleBase" id="RU004462"/>
    </source>
</evidence>
<comment type="pathway">
    <text evidence="1 10">Amino-acid biosynthesis; S-adenosyl-L-methionine biosynthesis; S-adenosyl-L-methionine from L-methionine: step 1/1.</text>
</comment>
<evidence type="ECO:0000256" key="8">
    <source>
        <dbReference type="ARBA" id="ARBA00022842"/>
    </source>
</evidence>
<evidence type="ECO:0000256" key="5">
    <source>
        <dbReference type="ARBA" id="ARBA00022723"/>
    </source>
</evidence>
<dbReference type="GO" id="GO:0004478">
    <property type="term" value="F:methionine adenosyltransferase activity"/>
    <property type="evidence" value="ECO:0007669"/>
    <property type="project" value="UniProtKB-UniRule"/>
</dbReference>
<feature type="binding site" evidence="10">
    <location>
        <position position="259"/>
    </location>
    <ligand>
        <name>ATP</name>
        <dbReference type="ChEBI" id="CHEBI:30616"/>
        <note>ligand shared between two neighboring subunits</note>
    </ligand>
</feature>
<feature type="binding site" description="in other chain" evidence="10">
    <location>
        <begin position="242"/>
        <end position="243"/>
    </location>
    <ligand>
        <name>ATP</name>
        <dbReference type="ChEBI" id="CHEBI:30616"/>
        <note>ligand shared between two neighboring subunits</note>
    </ligand>
</feature>
<evidence type="ECO:0000256" key="11">
    <source>
        <dbReference type="RuleBase" id="RU000542"/>
    </source>
</evidence>
<dbReference type="PIRSF" id="PIRSF000497">
    <property type="entry name" value="MAT"/>
    <property type="match status" value="1"/>
</dbReference>
<keyword evidence="10" id="KW-0963">Cytoplasm</keyword>
<dbReference type="InterPro" id="IPR002133">
    <property type="entry name" value="S-AdoMet_synthetase"/>
</dbReference>
<evidence type="ECO:0000256" key="1">
    <source>
        <dbReference type="ARBA" id="ARBA00005224"/>
    </source>
</evidence>
<dbReference type="Pfam" id="PF02772">
    <property type="entry name" value="S-AdoMet_synt_M"/>
    <property type="match status" value="1"/>
</dbReference>
<dbReference type="GO" id="GO:0005524">
    <property type="term" value="F:ATP binding"/>
    <property type="evidence" value="ECO:0007669"/>
    <property type="project" value="UniProtKB-UniRule"/>
</dbReference>
<comment type="subcellular location">
    <subcellularLocation>
        <location evidence="10 11">Cytoplasm</location>
    </subcellularLocation>
</comment>
<dbReference type="FunFam" id="3.30.300.10:FF:000003">
    <property type="entry name" value="S-adenosylmethionine synthase"/>
    <property type="match status" value="1"/>
</dbReference>
<keyword evidence="17" id="KW-1185">Reference proteome</keyword>
<protein>
    <recommendedName>
        <fullName evidence="10">S-adenosylmethionine synthase</fullName>
        <shortName evidence="10">AdoMet synthase</shortName>
        <ecNumber evidence="10">2.5.1.6</ecNumber>
    </recommendedName>
    <alternativeName>
        <fullName evidence="10">MAT</fullName>
    </alternativeName>
    <alternativeName>
        <fullName evidence="10">Methionine adenosyltransferase</fullName>
    </alternativeName>
</protein>
<evidence type="ECO:0000256" key="2">
    <source>
        <dbReference type="ARBA" id="ARBA00009685"/>
    </source>
</evidence>
<comment type="similarity">
    <text evidence="2 10 12">Belongs to the AdoMet synthase family.</text>
</comment>
<evidence type="ECO:0000259" key="13">
    <source>
        <dbReference type="Pfam" id="PF00438"/>
    </source>
</evidence>
<evidence type="ECO:0000259" key="15">
    <source>
        <dbReference type="Pfam" id="PF02773"/>
    </source>
</evidence>
<keyword evidence="3 10" id="KW-0554">One-carbon metabolism</keyword>
<dbReference type="SUPFAM" id="SSF55973">
    <property type="entry name" value="S-adenosylmethionine synthetase"/>
    <property type="match status" value="3"/>
</dbReference>
<evidence type="ECO:0000256" key="7">
    <source>
        <dbReference type="ARBA" id="ARBA00022840"/>
    </source>
</evidence>
<evidence type="ECO:0000259" key="14">
    <source>
        <dbReference type="Pfam" id="PF02772"/>
    </source>
</evidence>
<dbReference type="CDD" id="cd18079">
    <property type="entry name" value="S-AdoMet_synt"/>
    <property type="match status" value="1"/>
</dbReference>
<dbReference type="Gene3D" id="3.30.300.10">
    <property type="match status" value="3"/>
</dbReference>
<feature type="binding site" evidence="10">
    <location>
        <position position="236"/>
    </location>
    <ligand>
        <name>ATP</name>
        <dbReference type="ChEBI" id="CHEBI:30616"/>
        <note>ligand shared between two neighboring subunits</note>
    </ligand>
</feature>
<comment type="subunit">
    <text evidence="10">Homotetramer; dimer of dimers.</text>
</comment>
<dbReference type="InterPro" id="IPR022628">
    <property type="entry name" value="S-AdoMet_synt_N"/>
</dbReference>
<feature type="binding site" description="in other chain" evidence="10">
    <location>
        <begin position="227"/>
        <end position="228"/>
    </location>
    <ligand>
        <name>ATP</name>
        <dbReference type="ChEBI" id="CHEBI:30616"/>
        <note>ligand shared between two neighboring subunits</note>
    </ligand>
</feature>
<dbReference type="EC" id="2.5.1.6" evidence="10"/>
<dbReference type="GO" id="GO:0005737">
    <property type="term" value="C:cytoplasm"/>
    <property type="evidence" value="ECO:0007669"/>
    <property type="project" value="UniProtKB-SubCell"/>
</dbReference>
<evidence type="ECO:0000256" key="4">
    <source>
        <dbReference type="ARBA" id="ARBA00022679"/>
    </source>
</evidence>
<feature type="domain" description="S-adenosylmethionine synthetase N-terminal" evidence="13">
    <location>
        <begin position="5"/>
        <end position="101"/>
    </location>
</feature>
<dbReference type="PROSITE" id="PS00376">
    <property type="entry name" value="ADOMET_SYNTHASE_1"/>
    <property type="match status" value="1"/>
</dbReference>
<comment type="cofactor">
    <cofactor evidence="10">
        <name>K(+)</name>
        <dbReference type="ChEBI" id="CHEBI:29103"/>
    </cofactor>
    <text evidence="10">Binds 1 potassium ion per subunit.</text>
</comment>
<dbReference type="PANTHER" id="PTHR11964">
    <property type="entry name" value="S-ADENOSYLMETHIONINE SYNTHETASE"/>
    <property type="match status" value="1"/>
</dbReference>
<evidence type="ECO:0000256" key="6">
    <source>
        <dbReference type="ARBA" id="ARBA00022741"/>
    </source>
</evidence>
<feature type="domain" description="S-adenosylmethionine synthetase central" evidence="14">
    <location>
        <begin position="114"/>
        <end position="228"/>
    </location>
</feature>
<name>A0A2T3FK76_9FIRM</name>
<organism evidence="16 17">
    <name type="scientific">Faecalibacillus intestinalis</name>
    <dbReference type="NCBI Taxonomy" id="1982626"/>
    <lineage>
        <taxon>Bacteria</taxon>
        <taxon>Bacillati</taxon>
        <taxon>Bacillota</taxon>
        <taxon>Erysipelotrichia</taxon>
        <taxon>Erysipelotrichales</taxon>
        <taxon>Coprobacillaceae</taxon>
        <taxon>Faecalibacillus</taxon>
    </lineage>
</organism>
<dbReference type="Pfam" id="PF02773">
    <property type="entry name" value="S-AdoMet_synt_C"/>
    <property type="match status" value="1"/>
</dbReference>
<dbReference type="NCBIfam" id="TIGR01034">
    <property type="entry name" value="metK"/>
    <property type="match status" value="1"/>
</dbReference>
<dbReference type="EMBL" id="PYLQ01000031">
    <property type="protein sequence ID" value="PST35668.1"/>
    <property type="molecule type" value="Genomic_DNA"/>
</dbReference>
<dbReference type="GO" id="GO:0006556">
    <property type="term" value="P:S-adenosylmethionine biosynthetic process"/>
    <property type="evidence" value="ECO:0007669"/>
    <property type="project" value="UniProtKB-UniRule"/>
</dbReference>
<proteinExistence type="inferred from homology"/>
<evidence type="ECO:0000256" key="10">
    <source>
        <dbReference type="HAMAP-Rule" id="MF_00086"/>
    </source>
</evidence>
<comment type="function">
    <text evidence="10">Catalyzes the formation of S-adenosylmethionine (AdoMet) from methionine and ATP. The overall synthetic reaction is composed of two sequential steps, AdoMet formation and the subsequent tripolyphosphate hydrolysis which occurs prior to release of AdoMet from the enzyme.</text>
</comment>